<dbReference type="InterPro" id="IPR000225">
    <property type="entry name" value="Armadillo"/>
</dbReference>
<dbReference type="PANTHER" id="PTHR23316">
    <property type="entry name" value="IMPORTIN ALPHA"/>
    <property type="match status" value="1"/>
</dbReference>
<keyword evidence="3" id="KW-0677">Repeat</keyword>
<comment type="similarity">
    <text evidence="1">Belongs to the importin alpha family.</text>
</comment>
<keyword evidence="2" id="KW-0813">Transport</keyword>
<evidence type="ECO:0000256" key="3">
    <source>
        <dbReference type="ARBA" id="ARBA00022737"/>
    </source>
</evidence>
<dbReference type="PROSITE" id="PS50176">
    <property type="entry name" value="ARM_REPEAT"/>
    <property type="match status" value="1"/>
</dbReference>
<name>A0A438GHJ9_VITVI</name>
<dbReference type="Pfam" id="PF00514">
    <property type="entry name" value="Arm"/>
    <property type="match status" value="3"/>
</dbReference>
<evidence type="ECO:0000256" key="5">
    <source>
        <dbReference type="PROSITE-ProRule" id="PRU00259"/>
    </source>
</evidence>
<proteinExistence type="inferred from homology"/>
<dbReference type="SMART" id="SM00185">
    <property type="entry name" value="ARM"/>
    <property type="match status" value="3"/>
</dbReference>
<dbReference type="InterPro" id="IPR007303">
    <property type="entry name" value="TIP41-like"/>
</dbReference>
<evidence type="ECO:0000313" key="6">
    <source>
        <dbReference type="EMBL" id="RVW71688.1"/>
    </source>
</evidence>
<evidence type="ECO:0000256" key="1">
    <source>
        <dbReference type="ARBA" id="ARBA00010394"/>
    </source>
</evidence>
<dbReference type="SUPFAM" id="SSF48371">
    <property type="entry name" value="ARM repeat"/>
    <property type="match status" value="1"/>
</dbReference>
<comment type="caution">
    <text evidence="6">The sequence shown here is derived from an EMBL/GenBank/DDBJ whole genome shotgun (WGS) entry which is preliminary data.</text>
</comment>
<feature type="repeat" description="ARM" evidence="5">
    <location>
        <begin position="175"/>
        <end position="217"/>
    </location>
</feature>
<dbReference type="EMBL" id="QGNW01000432">
    <property type="protein sequence ID" value="RVW71688.1"/>
    <property type="molecule type" value="Genomic_DNA"/>
</dbReference>
<protein>
    <submittedName>
        <fullName evidence="6">Importin subunit alpha-1a</fullName>
    </submittedName>
</protein>
<dbReference type="InterPro" id="IPR016024">
    <property type="entry name" value="ARM-type_fold"/>
</dbReference>
<dbReference type="Pfam" id="PF04176">
    <property type="entry name" value="TIP41"/>
    <property type="match status" value="1"/>
</dbReference>
<dbReference type="InterPro" id="IPR011989">
    <property type="entry name" value="ARM-like"/>
</dbReference>
<organism evidence="6 7">
    <name type="scientific">Vitis vinifera</name>
    <name type="common">Grape</name>
    <dbReference type="NCBI Taxonomy" id="29760"/>
    <lineage>
        <taxon>Eukaryota</taxon>
        <taxon>Viridiplantae</taxon>
        <taxon>Streptophyta</taxon>
        <taxon>Embryophyta</taxon>
        <taxon>Tracheophyta</taxon>
        <taxon>Spermatophyta</taxon>
        <taxon>Magnoliopsida</taxon>
        <taxon>eudicotyledons</taxon>
        <taxon>Gunneridae</taxon>
        <taxon>Pentapetalae</taxon>
        <taxon>rosids</taxon>
        <taxon>Vitales</taxon>
        <taxon>Vitaceae</taxon>
        <taxon>Viteae</taxon>
        <taxon>Vitis</taxon>
    </lineage>
</organism>
<dbReference type="AlphaFoldDB" id="A0A438GHJ9"/>
<keyword evidence="4" id="KW-0653">Protein transport</keyword>
<sequence>MEEGKNHWGPTLFVGRNAIKKIDVASLASKEPILFYDEVILYEDELADSGVSLLTVKVRVMPTCWFLLLRFWFRVDGVLMRLRDTRMHCIFKDDANPIILRKAAGEKLHSKLYLQKDILLILLHIMIQAPTARGFPSSCIRPKSLRQILHKYGAGMMKTLMLQTRTTVVDAATKPALPALGRLIHSNDEDVLTDACWALSYLSDGTNDKVQAVIEAGVCPRLVELLLYSSPSVLIPALRMVGNIVTGDDMQTQCIINHQALLCLLNPLTNNHNKSIKKEACWTISNITASNKEQIRL</sequence>
<dbReference type="GO" id="GO:0015031">
    <property type="term" value="P:protein transport"/>
    <property type="evidence" value="ECO:0007669"/>
    <property type="project" value="UniProtKB-KW"/>
</dbReference>
<gene>
    <name evidence="6" type="primary">Os01g0253300_0</name>
    <name evidence="6" type="ORF">CK203_061315</name>
</gene>
<evidence type="ECO:0000313" key="7">
    <source>
        <dbReference type="Proteomes" id="UP000288805"/>
    </source>
</evidence>
<dbReference type="Gene3D" id="1.25.10.10">
    <property type="entry name" value="Leucine-rich Repeat Variant"/>
    <property type="match status" value="1"/>
</dbReference>
<reference evidence="6 7" key="1">
    <citation type="journal article" date="2018" name="PLoS Genet.">
        <title>Population sequencing reveals clonal diversity and ancestral inbreeding in the grapevine cultivar Chardonnay.</title>
        <authorList>
            <person name="Roach M.J."/>
            <person name="Johnson D.L."/>
            <person name="Bohlmann J."/>
            <person name="van Vuuren H.J."/>
            <person name="Jones S.J."/>
            <person name="Pretorius I.S."/>
            <person name="Schmidt S.A."/>
            <person name="Borneman A.R."/>
        </authorList>
    </citation>
    <scope>NUCLEOTIDE SEQUENCE [LARGE SCALE GENOMIC DNA]</scope>
    <source>
        <strain evidence="7">cv. Chardonnay</strain>
        <tissue evidence="6">Leaf</tissue>
    </source>
</reference>
<evidence type="ECO:0000256" key="2">
    <source>
        <dbReference type="ARBA" id="ARBA00022448"/>
    </source>
</evidence>
<dbReference type="Proteomes" id="UP000288805">
    <property type="component" value="Unassembled WGS sequence"/>
</dbReference>
<accession>A0A438GHJ9</accession>
<evidence type="ECO:0000256" key="4">
    <source>
        <dbReference type="ARBA" id="ARBA00022927"/>
    </source>
</evidence>